<evidence type="ECO:0000259" key="1">
    <source>
        <dbReference type="PROSITE" id="PS51186"/>
    </source>
</evidence>
<dbReference type="SUPFAM" id="SSF55729">
    <property type="entry name" value="Acyl-CoA N-acyltransferases (Nat)"/>
    <property type="match status" value="1"/>
</dbReference>
<keyword evidence="3" id="KW-1185">Reference proteome</keyword>
<evidence type="ECO:0000313" key="3">
    <source>
        <dbReference type="Proteomes" id="UP000028525"/>
    </source>
</evidence>
<protein>
    <recommendedName>
        <fullName evidence="1">N-acetyltransferase domain-containing protein</fullName>
    </recommendedName>
</protein>
<dbReference type="RefSeq" id="WP_038284746.1">
    <property type="nucleotide sequence ID" value="NZ_JPME01000042.1"/>
</dbReference>
<dbReference type="InterPro" id="IPR016181">
    <property type="entry name" value="Acyl_CoA_acyltransferase"/>
</dbReference>
<name>A0A084JCJ5_9FIRM</name>
<dbReference type="AlphaFoldDB" id="A0A084JCJ5"/>
<reference evidence="2 3" key="1">
    <citation type="submission" date="2014-07" db="EMBL/GenBank/DDBJ databases">
        <title>Draft genome of Clostridium celerecrescens 152B isolated from sediments associated with methane hydrate from Krishna Godavari basin.</title>
        <authorList>
            <person name="Honkalas V.S."/>
            <person name="Dabir A.P."/>
            <person name="Arora P."/>
            <person name="Dhakephalkar P.K."/>
        </authorList>
    </citation>
    <scope>NUCLEOTIDE SEQUENCE [LARGE SCALE GENOMIC DNA]</scope>
    <source>
        <strain evidence="2 3">152B</strain>
    </source>
</reference>
<dbReference type="InterPro" id="IPR000182">
    <property type="entry name" value="GNAT_dom"/>
</dbReference>
<sequence length="164" mass="19365">MLDQTEFTEDYAKEISTWKYDNAYSVYNFPNWDKIAEQKWAITIADKRKEEFKAVTIELDGKLQLCGYFRFSINSQIVMLGLGLNPRFCGRGYGKQLMSLIIHEFEQRFTDKFLELEVRAFNKRAIKCYTKAGFFKVQEYKKETPVGIDNFILMRYDKSGLLKV</sequence>
<dbReference type="Gene3D" id="3.40.630.30">
    <property type="match status" value="1"/>
</dbReference>
<comment type="caution">
    <text evidence="2">The sequence shown here is derived from an EMBL/GenBank/DDBJ whole genome shotgun (WGS) entry which is preliminary data.</text>
</comment>
<feature type="domain" description="N-acetyltransferase" evidence="1">
    <location>
        <begin position="13"/>
        <end position="159"/>
    </location>
</feature>
<dbReference type="STRING" id="29354.IO98_22645"/>
<accession>A0A084JCJ5</accession>
<organism evidence="2 3">
    <name type="scientific">Lacrimispora celerecrescens</name>
    <dbReference type="NCBI Taxonomy" id="29354"/>
    <lineage>
        <taxon>Bacteria</taxon>
        <taxon>Bacillati</taxon>
        <taxon>Bacillota</taxon>
        <taxon>Clostridia</taxon>
        <taxon>Lachnospirales</taxon>
        <taxon>Lachnospiraceae</taxon>
        <taxon>Lacrimispora</taxon>
    </lineage>
</organism>
<dbReference type="PROSITE" id="PS51186">
    <property type="entry name" value="GNAT"/>
    <property type="match status" value="1"/>
</dbReference>
<proteinExistence type="predicted"/>
<gene>
    <name evidence="2" type="ORF">IO98_22645</name>
</gene>
<dbReference type="GO" id="GO:0016747">
    <property type="term" value="F:acyltransferase activity, transferring groups other than amino-acyl groups"/>
    <property type="evidence" value="ECO:0007669"/>
    <property type="project" value="InterPro"/>
</dbReference>
<evidence type="ECO:0000313" key="2">
    <source>
        <dbReference type="EMBL" id="KEZ86679.1"/>
    </source>
</evidence>
<dbReference type="OrthoDB" id="9795206at2"/>
<dbReference type="Pfam" id="PF00583">
    <property type="entry name" value="Acetyltransf_1"/>
    <property type="match status" value="1"/>
</dbReference>
<dbReference type="Proteomes" id="UP000028525">
    <property type="component" value="Unassembled WGS sequence"/>
</dbReference>
<dbReference type="EMBL" id="JPME01000042">
    <property type="protein sequence ID" value="KEZ86679.1"/>
    <property type="molecule type" value="Genomic_DNA"/>
</dbReference>